<dbReference type="OrthoDB" id="7855486at2"/>
<dbReference type="AlphaFoldDB" id="A0A5M9P6C1"/>
<dbReference type="InterPro" id="IPR032710">
    <property type="entry name" value="NTF2-like_dom_sf"/>
</dbReference>
<gene>
    <name evidence="2" type="ORF">F4W18_03120</name>
</gene>
<dbReference type="EMBL" id="VXJS01000001">
    <property type="protein sequence ID" value="KAA8681562.1"/>
    <property type="molecule type" value="Genomic_DNA"/>
</dbReference>
<protein>
    <submittedName>
        <fullName evidence="2">Nuclear transport factor 2 family protein</fullName>
    </submittedName>
</protein>
<dbReference type="SUPFAM" id="SSF54427">
    <property type="entry name" value="NTF2-like"/>
    <property type="match status" value="1"/>
</dbReference>
<comment type="caution">
    <text evidence="2">The sequence shown here is derived from an EMBL/GenBank/DDBJ whole genome shotgun (WGS) entry which is preliminary data.</text>
</comment>
<evidence type="ECO:0000313" key="3">
    <source>
        <dbReference type="Proteomes" id="UP000322521"/>
    </source>
</evidence>
<dbReference type="RefSeq" id="WP_086714460.1">
    <property type="nucleotide sequence ID" value="NZ_AP025493.1"/>
</dbReference>
<proteinExistence type="predicted"/>
<keyword evidence="3" id="KW-1185">Reference proteome</keyword>
<dbReference type="Gene3D" id="3.10.450.50">
    <property type="match status" value="1"/>
</dbReference>
<evidence type="ECO:0000313" key="2">
    <source>
        <dbReference type="EMBL" id="KAA8681562.1"/>
    </source>
</evidence>
<dbReference type="Pfam" id="PF13474">
    <property type="entry name" value="SnoaL_3"/>
    <property type="match status" value="1"/>
</dbReference>
<dbReference type="InterPro" id="IPR037401">
    <property type="entry name" value="SnoaL-like"/>
</dbReference>
<feature type="domain" description="SnoaL-like" evidence="1">
    <location>
        <begin position="7"/>
        <end position="127"/>
    </location>
</feature>
<evidence type="ECO:0000259" key="1">
    <source>
        <dbReference type="Pfam" id="PF13474"/>
    </source>
</evidence>
<accession>A0A5M9P6C1</accession>
<name>A0A5M9P6C1_9VIBR</name>
<reference evidence="2 3" key="1">
    <citation type="submission" date="2019-09" db="EMBL/GenBank/DDBJ databases">
        <title>Draft genome sequence of various Type strains from the CCUG.</title>
        <authorList>
            <person name="Pineiro-Iglesias B."/>
            <person name="Tunovic T."/>
            <person name="Unosson C."/>
            <person name="Inganas E."/>
            <person name="Ohlen M."/>
            <person name="Cardew S."/>
            <person name="Jensie-Markopoulos S."/>
            <person name="Salva-Serra F."/>
            <person name="Jaen-Luchoro D."/>
            <person name="Karlsson R."/>
            <person name="Svensson-Stadler L."/>
            <person name="Chun J."/>
            <person name="Moore E."/>
        </authorList>
    </citation>
    <scope>NUCLEOTIDE SEQUENCE [LARGE SCALE GENOMIC DNA]</scope>
    <source>
        <strain evidence="2 3">CCUG 56969T</strain>
    </source>
</reference>
<organism evidence="2 3">
    <name type="scientific">Vibrio gigantis</name>
    <dbReference type="NCBI Taxonomy" id="296199"/>
    <lineage>
        <taxon>Bacteria</taxon>
        <taxon>Pseudomonadati</taxon>
        <taxon>Pseudomonadota</taxon>
        <taxon>Gammaproteobacteria</taxon>
        <taxon>Vibrionales</taxon>
        <taxon>Vibrionaceae</taxon>
        <taxon>Vibrio</taxon>
    </lineage>
</organism>
<dbReference type="Proteomes" id="UP000322521">
    <property type="component" value="Unassembled WGS sequence"/>
</dbReference>
<sequence length="139" mass="15392">MKDLDDIMATLNNYADAYCAKDIEALMRVFDVNGHISVIGTGEDELCSGAESVKQLFLRNFAEATAMRFEWGWSDTVISGDHAVVSQCLTIHLNAGGSFLSIPVRWSVILKKTDRWVWLHRHASSAATSQGEGQAYPTR</sequence>